<keyword evidence="3 7" id="KW-0479">Metal-binding</keyword>
<sequence length="441" mass="51100">MAFDAFEGICGEELDRLEKNPEETIAFAAILCCNDISFALTRSVDLFKELSIEMLHMETRKVKASFQLLIEFLATKTSLEQLIDVLKNEVGIGIVKICLRNLPMHKFPKDLYELDTFLHAGPIGIDNAALRKEAQDDPEYRRRRLYFAELAREHRNGNPIPIVTYTEEENKTWREVYMKLKAMHENYACKQYLDNLSLLEERLIFSHEHIPQLEDVARFLKQQSGFQLKPASGLVSPRTFLASLALRVFPCTQYVRHWSSPHHTTEPDCIHELLGHVPMLADPRVAELSQLIGLASVGVSDEDVEKIATLYWFTIEFGLCKENGRTKAFGAGLLSSHGELEHALSDQPEHQKFDPNITSVTKYQDQEYQSLYFVTESFEDAIDKLERYASRLNRNYNVWYDSYKQSLTSLITRSDVQNVAHEMEREMARFCRFNDFLCRHW</sequence>
<keyword evidence="4" id="KW-0560">Oxidoreductase</keyword>
<dbReference type="PROSITE" id="PS00367">
    <property type="entry name" value="BH4_AAA_HYDROXYL_1"/>
    <property type="match status" value="1"/>
</dbReference>
<dbReference type="GO" id="GO:0004511">
    <property type="term" value="F:tyrosine 3-monooxygenase activity"/>
    <property type="evidence" value="ECO:0007669"/>
    <property type="project" value="TreeGrafter"/>
</dbReference>
<evidence type="ECO:0000256" key="7">
    <source>
        <dbReference type="PIRSR" id="PIRSR601273-2"/>
    </source>
</evidence>
<evidence type="ECO:0000256" key="5">
    <source>
        <dbReference type="ARBA" id="ARBA00023004"/>
    </source>
</evidence>
<evidence type="ECO:0000256" key="2">
    <source>
        <dbReference type="ARBA" id="ARBA00009712"/>
    </source>
</evidence>
<dbReference type="AlphaFoldDB" id="A0A5S6QEZ9"/>
<dbReference type="InterPro" id="IPR019774">
    <property type="entry name" value="Aromatic-AA_hydroxylase_C"/>
</dbReference>
<feature type="binding site" evidence="7">
    <location>
        <position position="316"/>
    </location>
    <ligand>
        <name>Fe cation</name>
        <dbReference type="ChEBI" id="CHEBI:24875"/>
    </ligand>
</feature>
<feature type="binding site" evidence="7">
    <location>
        <position position="271"/>
    </location>
    <ligand>
        <name>Fe cation</name>
        <dbReference type="ChEBI" id="CHEBI:24875"/>
    </ligand>
</feature>
<dbReference type="STRING" id="70415.A0A5S6QEZ9"/>
<feature type="binding site" evidence="7">
    <location>
        <position position="276"/>
    </location>
    <ligand>
        <name>Fe cation</name>
        <dbReference type="ChEBI" id="CHEBI:24875"/>
    </ligand>
</feature>
<dbReference type="Proteomes" id="UP000046395">
    <property type="component" value="Unassembled WGS sequence"/>
</dbReference>
<dbReference type="GO" id="GO:0043204">
    <property type="term" value="C:perikaryon"/>
    <property type="evidence" value="ECO:0007669"/>
    <property type="project" value="TreeGrafter"/>
</dbReference>
<keyword evidence="9" id="KW-1185">Reference proteome</keyword>
<dbReference type="GO" id="GO:0030424">
    <property type="term" value="C:axon"/>
    <property type="evidence" value="ECO:0007669"/>
    <property type="project" value="TreeGrafter"/>
</dbReference>
<dbReference type="InterPro" id="IPR036951">
    <property type="entry name" value="ArAA_hydroxylase_sf"/>
</dbReference>
<feature type="domain" description="Biopterin-dependent aromatic amino acid hydroxylase family profile" evidence="8">
    <location>
        <begin position="92"/>
        <end position="438"/>
    </location>
</feature>
<dbReference type="PANTHER" id="PTHR11473:SF15">
    <property type="entry name" value="TYROSINE 3-MONOOXYGENASE"/>
    <property type="match status" value="1"/>
</dbReference>
<evidence type="ECO:0000313" key="10">
    <source>
        <dbReference type="WBParaSite" id="TMUE_1000005956.1"/>
    </source>
</evidence>
<dbReference type="PRINTS" id="PR00372">
    <property type="entry name" value="FYWHYDRXLASE"/>
</dbReference>
<evidence type="ECO:0000256" key="1">
    <source>
        <dbReference type="ARBA" id="ARBA00001954"/>
    </source>
</evidence>
<protein>
    <submittedName>
        <fullName evidence="10">BH4_AAA_HYDROXYL_2 domain-containing protein</fullName>
    </submittedName>
</protein>
<evidence type="ECO:0000256" key="6">
    <source>
        <dbReference type="ARBA" id="ARBA00023033"/>
    </source>
</evidence>
<dbReference type="InterPro" id="IPR001273">
    <property type="entry name" value="ArAA_hydroxylase"/>
</dbReference>
<reference evidence="10" key="1">
    <citation type="submission" date="2019-12" db="UniProtKB">
        <authorList>
            <consortium name="WormBaseParasite"/>
        </authorList>
    </citation>
    <scope>IDENTIFICATION</scope>
</reference>
<keyword evidence="5 7" id="KW-0408">Iron</keyword>
<dbReference type="SUPFAM" id="SSF56534">
    <property type="entry name" value="Aromatic aminoacid monoxygenases, catalytic and oligomerization domains"/>
    <property type="match status" value="1"/>
</dbReference>
<comment type="similarity">
    <text evidence="2">Belongs to the biopterin-dependent aromatic amino acid hydroxylase family.</text>
</comment>
<comment type="cofactor">
    <cofactor evidence="1 7">
        <name>Fe(2+)</name>
        <dbReference type="ChEBI" id="CHEBI:29033"/>
    </cofactor>
</comment>
<accession>A0A5S6QEZ9</accession>
<dbReference type="GO" id="GO:0005506">
    <property type="term" value="F:iron ion binding"/>
    <property type="evidence" value="ECO:0007669"/>
    <property type="project" value="InterPro"/>
</dbReference>
<evidence type="ECO:0000313" key="9">
    <source>
        <dbReference type="Proteomes" id="UP000046395"/>
    </source>
</evidence>
<evidence type="ECO:0000259" key="8">
    <source>
        <dbReference type="PROSITE" id="PS51410"/>
    </source>
</evidence>
<dbReference type="Gene3D" id="1.10.800.10">
    <property type="entry name" value="Aromatic amino acid hydroxylase"/>
    <property type="match status" value="1"/>
</dbReference>
<proteinExistence type="inferred from homology"/>
<dbReference type="InterPro" id="IPR018301">
    <property type="entry name" value="ArAA_hydroxylase_Fe/CU_BS"/>
</dbReference>
<dbReference type="PROSITE" id="PS51410">
    <property type="entry name" value="BH4_AAA_HYDROXYL_2"/>
    <property type="match status" value="1"/>
</dbReference>
<organism evidence="9 10">
    <name type="scientific">Trichuris muris</name>
    <name type="common">Mouse whipworm</name>
    <dbReference type="NCBI Taxonomy" id="70415"/>
    <lineage>
        <taxon>Eukaryota</taxon>
        <taxon>Metazoa</taxon>
        <taxon>Ecdysozoa</taxon>
        <taxon>Nematoda</taxon>
        <taxon>Enoplea</taxon>
        <taxon>Dorylaimia</taxon>
        <taxon>Trichinellida</taxon>
        <taxon>Trichuridae</taxon>
        <taxon>Trichuris</taxon>
    </lineage>
</organism>
<dbReference type="GO" id="GO:0006585">
    <property type="term" value="P:dopamine biosynthetic process from tyrosine"/>
    <property type="evidence" value="ECO:0007669"/>
    <property type="project" value="TreeGrafter"/>
</dbReference>
<evidence type="ECO:0000256" key="4">
    <source>
        <dbReference type="ARBA" id="ARBA00023002"/>
    </source>
</evidence>
<evidence type="ECO:0000256" key="3">
    <source>
        <dbReference type="ARBA" id="ARBA00022723"/>
    </source>
</evidence>
<keyword evidence="6" id="KW-0503">Monooxygenase</keyword>
<dbReference type="WBParaSite" id="TMUE_1000005956.1">
    <property type="protein sequence ID" value="TMUE_1000005956.1"/>
    <property type="gene ID" value="WBGene00294588"/>
</dbReference>
<dbReference type="InterPro" id="IPR036329">
    <property type="entry name" value="Aro-AA_hydroxylase_C_sf"/>
</dbReference>
<dbReference type="Pfam" id="PF00351">
    <property type="entry name" value="Biopterin_H"/>
    <property type="match status" value="1"/>
</dbReference>
<dbReference type="GO" id="GO:0005737">
    <property type="term" value="C:cytoplasm"/>
    <property type="evidence" value="ECO:0007669"/>
    <property type="project" value="TreeGrafter"/>
</dbReference>
<dbReference type="PANTHER" id="PTHR11473">
    <property type="entry name" value="AROMATIC AMINO ACID HYDROXYLASE"/>
    <property type="match status" value="1"/>
</dbReference>
<name>A0A5S6QEZ9_TRIMR</name>